<reference evidence="2 3" key="2">
    <citation type="submission" date="2018-03" db="EMBL/GenBank/DDBJ databases">
        <authorList>
            <person name="Keele B.F."/>
        </authorList>
    </citation>
    <scope>NUCLEOTIDE SEQUENCE [LARGE SCALE GENOMIC DNA]</scope>
    <source>
        <strain evidence="2 3">D13</strain>
    </source>
</reference>
<accession>A0A2P1PUZ0</accession>
<dbReference type="Proteomes" id="UP000241074">
    <property type="component" value="Chromosome"/>
</dbReference>
<organism evidence="2 3">
    <name type="scientific">Ahniella affigens</name>
    <dbReference type="NCBI Taxonomy" id="2021234"/>
    <lineage>
        <taxon>Bacteria</taxon>
        <taxon>Pseudomonadati</taxon>
        <taxon>Pseudomonadota</taxon>
        <taxon>Gammaproteobacteria</taxon>
        <taxon>Lysobacterales</taxon>
        <taxon>Rhodanobacteraceae</taxon>
        <taxon>Ahniella</taxon>
    </lineage>
</organism>
<name>A0A2P1PUZ0_9GAMM</name>
<protein>
    <recommendedName>
        <fullName evidence="4">DUF1570 domain-containing protein</fullName>
    </recommendedName>
</protein>
<keyword evidence="1" id="KW-0472">Membrane</keyword>
<evidence type="ECO:0000256" key="1">
    <source>
        <dbReference type="SAM" id="Phobius"/>
    </source>
</evidence>
<dbReference type="KEGG" id="xba:C7S18_16365"/>
<dbReference type="AlphaFoldDB" id="A0A2P1PUZ0"/>
<evidence type="ECO:0000313" key="3">
    <source>
        <dbReference type="Proteomes" id="UP000241074"/>
    </source>
</evidence>
<dbReference type="RefSeq" id="WP_106892583.1">
    <property type="nucleotide sequence ID" value="NZ_CP027860.1"/>
</dbReference>
<keyword evidence="1" id="KW-0812">Transmembrane</keyword>
<reference evidence="2 3" key="1">
    <citation type="submission" date="2018-03" db="EMBL/GenBank/DDBJ databases">
        <title>Ahniella affigens gen. nov., sp. nov., a gammaproteobacterium isolated from sandy soil near a stream.</title>
        <authorList>
            <person name="Ko Y."/>
            <person name="Kim J.-H."/>
        </authorList>
    </citation>
    <scope>NUCLEOTIDE SEQUENCE [LARGE SCALE GENOMIC DNA]</scope>
    <source>
        <strain evidence="2 3">D13</strain>
    </source>
</reference>
<evidence type="ECO:0000313" key="2">
    <source>
        <dbReference type="EMBL" id="AVP98663.1"/>
    </source>
</evidence>
<gene>
    <name evidence="2" type="ORF">C7S18_16365</name>
</gene>
<keyword evidence="3" id="KW-1185">Reference proteome</keyword>
<keyword evidence="1" id="KW-1133">Transmembrane helix</keyword>
<sequence length="325" mass="37137">MIRALQDDDNSEYRRALIAVPIAMMIVGTALYGMAHSTGVRRLPKAIPAPALTLSTRQAGPEAVAHPPIPPDARYFESAHYGLHSTADPDISMLILGRAERARDELARLLPIQEGPRMQMRLARDQVEFQKWFPRRRWAEGLYLRPVSYAYADAQEQRPDQWLIHESVHQVLREQTPFHPPRWIEEGFASYIASATVTEDHWALGNLDPHTYPTWWFIGTDPEFWTPQSANYWPRNGMIPISVLIGHVDGPPHNQSFNSYYVSSMLLVHYLMHGEQGRHRAAFLRYLQSPGTPADFEQRVGRLGVIQAQWEQALPAQLAMGYRVE</sequence>
<dbReference type="EMBL" id="CP027860">
    <property type="protein sequence ID" value="AVP98663.1"/>
    <property type="molecule type" value="Genomic_DNA"/>
</dbReference>
<evidence type="ECO:0008006" key="4">
    <source>
        <dbReference type="Google" id="ProtNLM"/>
    </source>
</evidence>
<proteinExistence type="predicted"/>
<dbReference type="OrthoDB" id="256673at2"/>
<feature type="transmembrane region" description="Helical" evidence="1">
    <location>
        <begin position="16"/>
        <end position="35"/>
    </location>
</feature>